<name>E3J650_PSEI1</name>
<accession>E3J650</accession>
<sequence>MTPTATSSPDGPPRCRICCRALRSHHSAALGMGPTCARRVDPDAMAPLVHAAHNAAEAVQLGLVDLGEAARHG</sequence>
<dbReference type="AlphaFoldDB" id="E3J650"/>
<proteinExistence type="predicted"/>
<keyword evidence="2" id="KW-1185">Reference proteome</keyword>
<dbReference type="InterPro" id="IPR046053">
    <property type="entry name" value="DUF6011"/>
</dbReference>
<dbReference type="RefSeq" id="WP_013421464.1">
    <property type="nucleotide sequence ID" value="NC_014666.1"/>
</dbReference>
<gene>
    <name evidence="1" type="ordered locus">FraEuI1c_0255</name>
</gene>
<dbReference type="STRING" id="298654.FraEuI1c_0255"/>
<evidence type="ECO:0000313" key="1">
    <source>
        <dbReference type="EMBL" id="ADP78341.1"/>
    </source>
</evidence>
<protein>
    <submittedName>
        <fullName evidence="1">Uncharacterized protein</fullName>
    </submittedName>
</protein>
<reference evidence="1 2" key="1">
    <citation type="submission" date="2010-10" db="EMBL/GenBank/DDBJ databases">
        <title>Complete sequence of Frankia sp. EuI1c.</title>
        <authorList>
            <consortium name="US DOE Joint Genome Institute"/>
            <person name="Lucas S."/>
            <person name="Copeland A."/>
            <person name="Lapidus A."/>
            <person name="Cheng J.-F."/>
            <person name="Bruce D."/>
            <person name="Goodwin L."/>
            <person name="Pitluck S."/>
            <person name="Chertkov O."/>
            <person name="Detter J.C."/>
            <person name="Han C."/>
            <person name="Tapia R."/>
            <person name="Land M."/>
            <person name="Hauser L."/>
            <person name="Jeffries C."/>
            <person name="Kyrpides N."/>
            <person name="Ivanova N."/>
            <person name="Mikhailova N."/>
            <person name="Beauchemin N."/>
            <person name="Sen A."/>
            <person name="Sur S.A."/>
            <person name="Gtari M."/>
            <person name="Wall L."/>
            <person name="Tisa L."/>
            <person name="Woyke T."/>
        </authorList>
    </citation>
    <scope>NUCLEOTIDE SEQUENCE [LARGE SCALE GENOMIC DNA]</scope>
    <source>
        <strain evidence="2">DSM 45817 / CECT 9037 / EuI1c</strain>
    </source>
</reference>
<evidence type="ECO:0000313" key="2">
    <source>
        <dbReference type="Proteomes" id="UP000002484"/>
    </source>
</evidence>
<dbReference type="Proteomes" id="UP000002484">
    <property type="component" value="Chromosome"/>
</dbReference>
<organism evidence="1 2">
    <name type="scientific">Pseudofrankia inefficax (strain DSM 45817 / CECT 9037 / DDB 130130 / EuI1c)</name>
    <name type="common">Frankia inefficax</name>
    <dbReference type="NCBI Taxonomy" id="298654"/>
    <lineage>
        <taxon>Bacteria</taxon>
        <taxon>Bacillati</taxon>
        <taxon>Actinomycetota</taxon>
        <taxon>Actinomycetes</taxon>
        <taxon>Frankiales</taxon>
        <taxon>Frankiaceae</taxon>
        <taxon>Pseudofrankia</taxon>
    </lineage>
</organism>
<dbReference type="InParanoid" id="E3J650"/>
<dbReference type="HOGENOM" id="CLU_2699336_0_0_11"/>
<dbReference type="KEGG" id="fri:FraEuI1c_0255"/>
<dbReference type="EMBL" id="CP002299">
    <property type="protein sequence ID" value="ADP78341.1"/>
    <property type="molecule type" value="Genomic_DNA"/>
</dbReference>
<dbReference type="Pfam" id="PF19474">
    <property type="entry name" value="DUF6011"/>
    <property type="match status" value="1"/>
</dbReference>